<reference evidence="1 2" key="1">
    <citation type="journal article" date="2023" name="Sci. Data">
        <title>Genome assembly of the Korean intertidal mud-creeper Batillaria attramentaria.</title>
        <authorList>
            <person name="Patra A.K."/>
            <person name="Ho P.T."/>
            <person name="Jun S."/>
            <person name="Lee S.J."/>
            <person name="Kim Y."/>
            <person name="Won Y.J."/>
        </authorList>
    </citation>
    <scope>NUCLEOTIDE SEQUENCE [LARGE SCALE GENOMIC DNA]</scope>
    <source>
        <strain evidence="1">Wonlab-2016</strain>
    </source>
</reference>
<proteinExistence type="predicted"/>
<accession>A0ABD0LKB1</accession>
<gene>
    <name evidence="1" type="ORF">BaRGS_00009288</name>
</gene>
<name>A0ABD0LKB1_9CAEN</name>
<comment type="caution">
    <text evidence="1">The sequence shown here is derived from an EMBL/GenBank/DDBJ whole genome shotgun (WGS) entry which is preliminary data.</text>
</comment>
<dbReference type="EMBL" id="JACVVK020000043">
    <property type="protein sequence ID" value="KAK7499636.1"/>
    <property type="molecule type" value="Genomic_DNA"/>
</dbReference>
<protein>
    <submittedName>
        <fullName evidence="1">Uncharacterized protein</fullName>
    </submittedName>
</protein>
<dbReference type="AlphaFoldDB" id="A0ABD0LKB1"/>
<keyword evidence="2" id="KW-1185">Reference proteome</keyword>
<sequence length="186" mass="20644">MKHTKTDPQKALTSYFPVSLLPVKAWAGKESLQRCDEALPNHGSSLQLSTLINTHSDSNHGHCMNSTRQAFLVLTESKLEAGTVSLAVKHRTHSLSCTYRRLLLLHSKLVYILSLKSHHLCKLETCFLKTPGSSQRVRVSRVHLGLKPAESIVPPPFLVRSRISWDSLSDSVVYAVRMAALHSVGL</sequence>
<evidence type="ECO:0000313" key="2">
    <source>
        <dbReference type="Proteomes" id="UP001519460"/>
    </source>
</evidence>
<dbReference type="Proteomes" id="UP001519460">
    <property type="component" value="Unassembled WGS sequence"/>
</dbReference>
<evidence type="ECO:0000313" key="1">
    <source>
        <dbReference type="EMBL" id="KAK7499636.1"/>
    </source>
</evidence>
<organism evidence="1 2">
    <name type="scientific">Batillaria attramentaria</name>
    <dbReference type="NCBI Taxonomy" id="370345"/>
    <lineage>
        <taxon>Eukaryota</taxon>
        <taxon>Metazoa</taxon>
        <taxon>Spiralia</taxon>
        <taxon>Lophotrochozoa</taxon>
        <taxon>Mollusca</taxon>
        <taxon>Gastropoda</taxon>
        <taxon>Caenogastropoda</taxon>
        <taxon>Sorbeoconcha</taxon>
        <taxon>Cerithioidea</taxon>
        <taxon>Batillariidae</taxon>
        <taxon>Batillaria</taxon>
    </lineage>
</organism>